<organism evidence="3 4">
    <name type="scientific">Plasmodium coatneyi</name>
    <dbReference type="NCBI Taxonomy" id="208452"/>
    <lineage>
        <taxon>Eukaryota</taxon>
        <taxon>Sar</taxon>
        <taxon>Alveolata</taxon>
        <taxon>Apicomplexa</taxon>
        <taxon>Aconoidasida</taxon>
        <taxon>Haemosporida</taxon>
        <taxon>Plasmodiidae</taxon>
        <taxon>Plasmodium</taxon>
    </lineage>
</organism>
<sequence>MSNIVHTKVHPLPSILPMVMITVLNLKLFLLLVLYQIQELFQGQELPQGKMAMGQHEQQQSNHHQQLEYFGMLRKTRKRYRRAREVRGPLPSEQQIVDHVDEHLGPREYILVKERKPRSTSIKRRKKQGVGKRAVRRRGGRRRIIIDIHLEVLDECQRGDTQLVQEDFFEILVQEFMGSEFIKEKNIPKEEIPSSDSGFYGGRLCS</sequence>
<name>A0A1B1E142_9APIC</name>
<dbReference type="OrthoDB" id="376328at2759"/>
<keyword evidence="4" id="KW-1185">Reference proteome</keyword>
<evidence type="ECO:0000256" key="1">
    <source>
        <dbReference type="SAM" id="Phobius"/>
    </source>
</evidence>
<gene>
    <name evidence="3" type="ORF">PCOAH_00028300</name>
</gene>
<dbReference type="InterPro" id="IPR024288">
    <property type="entry name" value="SICA_C"/>
</dbReference>
<dbReference type="GeneID" id="30909558"/>
<accession>A0A1B1E142</accession>
<keyword evidence="1" id="KW-0812">Transmembrane</keyword>
<evidence type="ECO:0000313" key="4">
    <source>
        <dbReference type="Proteomes" id="UP000092716"/>
    </source>
</evidence>
<dbReference type="VEuPathDB" id="PlasmoDB:PCOAH_00028300"/>
<dbReference type="Pfam" id="PF12879">
    <property type="entry name" value="SICA_C"/>
    <property type="match status" value="1"/>
</dbReference>
<protein>
    <submittedName>
        <fullName evidence="3">SICA antigen</fullName>
    </submittedName>
</protein>
<keyword evidence="1" id="KW-1133">Transmembrane helix</keyword>
<keyword evidence="1" id="KW-0472">Membrane</keyword>
<dbReference type="RefSeq" id="XP_019915456.1">
    <property type="nucleotide sequence ID" value="XM_020059635.1"/>
</dbReference>
<reference evidence="4" key="1">
    <citation type="submission" date="2016-06" db="EMBL/GenBank/DDBJ databases">
        <title>First high quality genome sequence of Plasmodium coatneyi using continuous long reads from single molecule, real-time sequencing.</title>
        <authorList>
            <person name="Chien J.-T."/>
            <person name="Pakala S.B."/>
            <person name="Geraldo J.A."/>
            <person name="Lapp S.A."/>
            <person name="Barnwell J.W."/>
            <person name="Kissinger J.C."/>
            <person name="Galinski M.R."/>
            <person name="Humphrey J.C."/>
        </authorList>
    </citation>
    <scope>NUCLEOTIDE SEQUENCE [LARGE SCALE GENOMIC DNA]</scope>
    <source>
        <strain evidence="4">Hackeri</strain>
    </source>
</reference>
<feature type="transmembrane region" description="Helical" evidence="1">
    <location>
        <begin position="15"/>
        <end position="35"/>
    </location>
</feature>
<dbReference type="KEGG" id="pcot:PCOAH_00028300"/>
<dbReference type="Proteomes" id="UP000092716">
    <property type="component" value="Chromosome 10"/>
</dbReference>
<feature type="domain" description="Schizont-infected cell agglutination C-terminal" evidence="2">
    <location>
        <begin position="69"/>
        <end position="192"/>
    </location>
</feature>
<evidence type="ECO:0000313" key="3">
    <source>
        <dbReference type="EMBL" id="ANQ08761.1"/>
    </source>
</evidence>
<dbReference type="EMBL" id="CP016248">
    <property type="protein sequence ID" value="ANQ08761.1"/>
    <property type="molecule type" value="Genomic_DNA"/>
</dbReference>
<dbReference type="AlphaFoldDB" id="A0A1B1E142"/>
<proteinExistence type="predicted"/>
<evidence type="ECO:0000259" key="2">
    <source>
        <dbReference type="Pfam" id="PF12879"/>
    </source>
</evidence>